<evidence type="ECO:0000256" key="2">
    <source>
        <dbReference type="ARBA" id="ARBA00022963"/>
    </source>
</evidence>
<dbReference type="InterPro" id="IPR050301">
    <property type="entry name" value="NTE"/>
</dbReference>
<dbReference type="Pfam" id="PF01734">
    <property type="entry name" value="Patatin"/>
    <property type="match status" value="1"/>
</dbReference>
<dbReference type="Proteomes" id="UP000031473">
    <property type="component" value="Unassembled WGS sequence"/>
</dbReference>
<dbReference type="InterPro" id="IPR002641">
    <property type="entry name" value="PNPLA_dom"/>
</dbReference>
<dbReference type="OrthoDB" id="9770965at2"/>
<evidence type="ECO:0000256" key="1">
    <source>
        <dbReference type="ARBA" id="ARBA00022801"/>
    </source>
</evidence>
<comment type="caution">
    <text evidence="6">The sequence shown here is derived from an EMBL/GenBank/DDBJ whole genome shotgun (WGS) entry which is preliminary data.</text>
</comment>
<feature type="active site" description="Nucleophile" evidence="4">
    <location>
        <position position="68"/>
    </location>
</feature>
<dbReference type="Gene3D" id="3.40.1090.10">
    <property type="entry name" value="Cytosolic phospholipase A2 catalytic domain"/>
    <property type="match status" value="1"/>
</dbReference>
<evidence type="ECO:0000256" key="3">
    <source>
        <dbReference type="ARBA" id="ARBA00023098"/>
    </source>
</evidence>
<dbReference type="PANTHER" id="PTHR14226">
    <property type="entry name" value="NEUROPATHY TARGET ESTERASE/SWISS CHEESE D.MELANOGASTER"/>
    <property type="match status" value="1"/>
</dbReference>
<evidence type="ECO:0000259" key="5">
    <source>
        <dbReference type="PROSITE" id="PS51635"/>
    </source>
</evidence>
<dbReference type="PROSITE" id="PS51635">
    <property type="entry name" value="PNPLA"/>
    <property type="match status" value="1"/>
</dbReference>
<sequence length="721" mass="80804">MKIKLILIITVLCSFFLKAQVKEGFRVPKNAKIGLSLSGGGAKGFAHIGVLKVLDSLGVKIDYISGTSMGAIVGGLYASGYTGKEIEKIVMDTDFYTIIANEKTRQETSFFSKSVDKYIITVPMKDGKINVLPKAISTGQKNIYLLKELFKNVATISDFSKLPIPFLCIGTNLESGKIEVFEKGDLVSSIMASSAFPSLMDPVKIGDSLYIDGAMTINYPSKPLKDKGMDIVIGVDLSQGLVSAKNLISAIDILNQVIDFGIQNETKNQYQYTDINIRPNLKGMGATSYDFKRAILDSGYVEAQKYIEPLSLLPKKDLTALHAPISSIYSNVYKIDSLILENNHIFGKNYVKGKMNLRIPSLQTYGGINKMIDALYATNNYTLINYDIIQKNNENYLKLNVTEDDTRFFLKFGLHYDEIFKTGLLLNMTAKRLLFRNSIVSLDVVVGDQTRYYLNYFIDNGYIPGFGLYASGMSLNLNDRDSNIYEKWTWFRNEAFIQSVWRDKYAIGGGISHDYFETKFTGTPNYTNATNFINPYLFIKSDTQDEKSFPTKGILLNVEGKILDLLNKDQEGRTLQAKITAQLNFPITSWFTYRLGLFGGFTVGKTLPSYYQYRIGGIFAQNLGNFTSFQGYEFGQLSAKNLLTNINSFQFNVYKNYYVEGSLSIANLFTDIKVDDVFHINASSAGITLGYKSPLGQIKINYSRSLSINNNIFSVVMGHYF</sequence>
<dbReference type="GO" id="GO:0016787">
    <property type="term" value="F:hydrolase activity"/>
    <property type="evidence" value="ECO:0007669"/>
    <property type="project" value="UniProtKB-UniRule"/>
</dbReference>
<keyword evidence="1 4" id="KW-0378">Hydrolase</keyword>
<keyword evidence="2 4" id="KW-0442">Lipid degradation</keyword>
<dbReference type="Pfam" id="PF19143">
    <property type="entry name" value="Omp85_2"/>
    <property type="match status" value="1"/>
</dbReference>
<dbReference type="InterPro" id="IPR016035">
    <property type="entry name" value="Acyl_Trfase/lysoPLipase"/>
</dbReference>
<reference evidence="6 7" key="1">
    <citation type="submission" date="2014-10" db="EMBL/GenBank/DDBJ databases">
        <title>Kaistella jeonii genome.</title>
        <authorList>
            <person name="Clayton J.T."/>
            <person name="Newman J.D."/>
        </authorList>
    </citation>
    <scope>NUCLEOTIDE SEQUENCE [LARGE SCALE GENOMIC DNA]</scope>
    <source>
        <strain evidence="6 7">DSM 17048</strain>
    </source>
</reference>
<dbReference type="CDD" id="cd07205">
    <property type="entry name" value="Pat_PNPLA6_PNPLA7_NTE1_like"/>
    <property type="match status" value="1"/>
</dbReference>
<feature type="active site" description="Proton acceptor" evidence="4">
    <location>
        <position position="212"/>
    </location>
</feature>
<keyword evidence="3 4" id="KW-0443">Lipid metabolism</keyword>
<feature type="short sequence motif" description="DGA/G" evidence="4">
    <location>
        <begin position="212"/>
        <end position="214"/>
    </location>
</feature>
<protein>
    <submittedName>
        <fullName evidence="6">Patatin</fullName>
    </submittedName>
</protein>
<feature type="domain" description="PNPLA" evidence="5">
    <location>
        <begin position="35"/>
        <end position="225"/>
    </location>
</feature>
<dbReference type="STRING" id="266749.SAMN05421876_10282"/>
<dbReference type="SUPFAM" id="SSF52151">
    <property type="entry name" value="FabD/lysophospholipase-like"/>
    <property type="match status" value="1"/>
</dbReference>
<dbReference type="AlphaFoldDB" id="A0A0C1D0E7"/>
<dbReference type="EMBL" id="JSYL01000002">
    <property type="protein sequence ID" value="KIA90141.1"/>
    <property type="molecule type" value="Genomic_DNA"/>
</dbReference>
<evidence type="ECO:0000256" key="4">
    <source>
        <dbReference type="PROSITE-ProRule" id="PRU01161"/>
    </source>
</evidence>
<proteinExistence type="predicted"/>
<feature type="short sequence motif" description="GXGXXG" evidence="4">
    <location>
        <begin position="39"/>
        <end position="44"/>
    </location>
</feature>
<accession>A0A0C1D0E7</accession>
<dbReference type="GO" id="GO:0016042">
    <property type="term" value="P:lipid catabolic process"/>
    <property type="evidence" value="ECO:0007669"/>
    <property type="project" value="UniProtKB-UniRule"/>
</dbReference>
<evidence type="ECO:0000313" key="7">
    <source>
        <dbReference type="Proteomes" id="UP000031473"/>
    </source>
</evidence>
<evidence type="ECO:0000313" key="6">
    <source>
        <dbReference type="EMBL" id="KIA90141.1"/>
    </source>
</evidence>
<gene>
    <name evidence="6" type="ORF">OA86_06015</name>
</gene>
<dbReference type="RefSeq" id="WP_039350182.1">
    <property type="nucleotide sequence ID" value="NZ_FOLA01000002.1"/>
</dbReference>
<dbReference type="InterPro" id="IPR043864">
    <property type="entry name" value="Omp85-like_dom"/>
</dbReference>
<feature type="short sequence motif" description="GXSXG" evidence="4">
    <location>
        <begin position="66"/>
        <end position="70"/>
    </location>
</feature>
<dbReference type="PANTHER" id="PTHR14226:SF29">
    <property type="entry name" value="NEUROPATHY TARGET ESTERASE SWS"/>
    <property type="match status" value="1"/>
</dbReference>
<organism evidence="6 7">
    <name type="scientific">Kaistella jeonii</name>
    <dbReference type="NCBI Taxonomy" id="266749"/>
    <lineage>
        <taxon>Bacteria</taxon>
        <taxon>Pseudomonadati</taxon>
        <taxon>Bacteroidota</taxon>
        <taxon>Flavobacteriia</taxon>
        <taxon>Flavobacteriales</taxon>
        <taxon>Weeksellaceae</taxon>
        <taxon>Chryseobacterium group</taxon>
        <taxon>Kaistella</taxon>
    </lineage>
</organism>
<name>A0A0C1D0E7_9FLAO</name>
<keyword evidence="7" id="KW-1185">Reference proteome</keyword>